<dbReference type="OrthoDB" id="3431997at2759"/>
<gene>
    <name evidence="17" type="ORF">N7532_009693</name>
</gene>
<feature type="binding site" evidence="15">
    <location>
        <position position="250"/>
    </location>
    <ligand>
        <name>FAD</name>
        <dbReference type="ChEBI" id="CHEBI:57692"/>
    </ligand>
</feature>
<evidence type="ECO:0000256" key="13">
    <source>
        <dbReference type="ARBA" id="ARBA00023136"/>
    </source>
</evidence>
<dbReference type="AlphaFoldDB" id="A0A9W9EZR0"/>
<evidence type="ECO:0000256" key="9">
    <source>
        <dbReference type="ARBA" id="ARBA00022989"/>
    </source>
</evidence>
<comment type="caution">
    <text evidence="17">The sequence shown here is derived from an EMBL/GenBank/DDBJ whole genome shotgun (WGS) entry which is preliminary data.</text>
</comment>
<evidence type="ECO:0000313" key="17">
    <source>
        <dbReference type="EMBL" id="KAJ5091009.1"/>
    </source>
</evidence>
<keyword evidence="18" id="KW-1185">Reference proteome</keyword>
<reference evidence="17" key="1">
    <citation type="submission" date="2022-11" db="EMBL/GenBank/DDBJ databases">
        <authorList>
            <person name="Petersen C."/>
        </authorList>
    </citation>
    <scope>NUCLEOTIDE SEQUENCE</scope>
    <source>
        <strain evidence="17">IBT 30761</strain>
    </source>
</reference>
<feature type="binding site" evidence="15">
    <location>
        <position position="274"/>
    </location>
    <ligand>
        <name>FAD</name>
        <dbReference type="ChEBI" id="CHEBI:57692"/>
    </ligand>
</feature>
<keyword evidence="5 15" id="KW-0285">Flavoprotein</keyword>
<evidence type="ECO:0000256" key="2">
    <source>
        <dbReference type="ARBA" id="ARBA00004294"/>
    </source>
</evidence>
<evidence type="ECO:0000256" key="7">
    <source>
        <dbReference type="ARBA" id="ARBA00022787"/>
    </source>
</evidence>
<evidence type="ECO:0000256" key="4">
    <source>
        <dbReference type="ARBA" id="ARBA00012011"/>
    </source>
</evidence>
<dbReference type="Proteomes" id="UP001149074">
    <property type="component" value="Unassembled WGS sequence"/>
</dbReference>
<dbReference type="FunFam" id="2.40.30.10:FF:000032">
    <property type="entry name" value="NADH-cytochrome b5 reductase"/>
    <property type="match status" value="1"/>
</dbReference>
<feature type="domain" description="FAD-binding FR-type" evidence="16">
    <location>
        <begin position="194"/>
        <end position="305"/>
    </location>
</feature>
<dbReference type="GO" id="GO:0090524">
    <property type="term" value="F:cytochrome-b5 reductase activity, acting on NADH"/>
    <property type="evidence" value="ECO:0007669"/>
    <property type="project" value="UniProtKB-EC"/>
</dbReference>
<comment type="similarity">
    <text evidence="3">Belongs to the flavoprotein pyridine nucleotide cytochrome reductase family.</text>
</comment>
<feature type="binding site" evidence="15">
    <location>
        <position position="248"/>
    </location>
    <ligand>
        <name>FAD</name>
        <dbReference type="ChEBI" id="CHEBI:57692"/>
    </ligand>
</feature>
<evidence type="ECO:0000256" key="8">
    <source>
        <dbReference type="ARBA" id="ARBA00022827"/>
    </source>
</evidence>
<dbReference type="RefSeq" id="XP_056472990.1">
    <property type="nucleotide sequence ID" value="XM_056622184.1"/>
</dbReference>
<keyword evidence="9" id="KW-1133">Transmembrane helix</keyword>
<dbReference type="PANTHER" id="PTHR19370:SF184">
    <property type="entry name" value="NADH-CYTOCHROME B5 REDUCTASE-LIKE"/>
    <property type="match status" value="1"/>
</dbReference>
<dbReference type="Pfam" id="PF00175">
    <property type="entry name" value="NAD_binding_1"/>
    <property type="match status" value="1"/>
</dbReference>
<keyword evidence="12" id="KW-0496">Mitochondrion</keyword>
<evidence type="ECO:0000256" key="14">
    <source>
        <dbReference type="ARBA" id="ARBA00047682"/>
    </source>
</evidence>
<dbReference type="EMBL" id="JAPQKI010000009">
    <property type="protein sequence ID" value="KAJ5091009.1"/>
    <property type="molecule type" value="Genomic_DNA"/>
</dbReference>
<dbReference type="InterPro" id="IPR017938">
    <property type="entry name" value="Riboflavin_synthase-like_b-brl"/>
</dbReference>
<keyword evidence="11" id="KW-0520">NAD</keyword>
<accession>A0A9W9EZR0</accession>
<evidence type="ECO:0000256" key="12">
    <source>
        <dbReference type="ARBA" id="ARBA00023128"/>
    </source>
</evidence>
<evidence type="ECO:0000313" key="18">
    <source>
        <dbReference type="Proteomes" id="UP001149074"/>
    </source>
</evidence>
<dbReference type="Gene3D" id="2.40.30.10">
    <property type="entry name" value="Translation factors"/>
    <property type="match status" value="1"/>
</dbReference>
<dbReference type="Pfam" id="PF00970">
    <property type="entry name" value="FAD_binding_6"/>
    <property type="match status" value="1"/>
</dbReference>
<dbReference type="InterPro" id="IPR001433">
    <property type="entry name" value="OxRdtase_FAD/NAD-bd"/>
</dbReference>
<evidence type="ECO:0000259" key="16">
    <source>
        <dbReference type="PROSITE" id="PS51384"/>
    </source>
</evidence>
<proteinExistence type="inferred from homology"/>
<name>A0A9W9EZR0_9EURO</name>
<reference evidence="17" key="2">
    <citation type="journal article" date="2023" name="IMA Fungus">
        <title>Comparative genomic study of the Penicillium genus elucidates a diverse pangenome and 15 lateral gene transfer events.</title>
        <authorList>
            <person name="Petersen C."/>
            <person name="Sorensen T."/>
            <person name="Nielsen M.R."/>
            <person name="Sondergaard T.E."/>
            <person name="Sorensen J.L."/>
            <person name="Fitzpatrick D.A."/>
            <person name="Frisvad J.C."/>
            <person name="Nielsen K.L."/>
        </authorList>
    </citation>
    <scope>NUCLEOTIDE SEQUENCE</scope>
    <source>
        <strain evidence="17">IBT 30761</strain>
    </source>
</reference>
<feature type="binding site" evidence="15">
    <location>
        <position position="265"/>
    </location>
    <ligand>
        <name>FAD</name>
        <dbReference type="ChEBI" id="CHEBI:57692"/>
    </ligand>
</feature>
<dbReference type="GO" id="GO:0005741">
    <property type="term" value="C:mitochondrial outer membrane"/>
    <property type="evidence" value="ECO:0007669"/>
    <property type="project" value="UniProtKB-SubCell"/>
</dbReference>
<dbReference type="GO" id="GO:0005783">
    <property type="term" value="C:endoplasmic reticulum"/>
    <property type="evidence" value="ECO:0007669"/>
    <property type="project" value="TreeGrafter"/>
</dbReference>
<evidence type="ECO:0000256" key="3">
    <source>
        <dbReference type="ARBA" id="ARBA00006105"/>
    </source>
</evidence>
<dbReference type="SUPFAM" id="SSF63380">
    <property type="entry name" value="Riboflavin synthase domain-like"/>
    <property type="match status" value="1"/>
</dbReference>
<keyword evidence="10" id="KW-0560">Oxidoreductase</keyword>
<comment type="subcellular location">
    <subcellularLocation>
        <location evidence="2">Mitochondrion outer membrane</location>
    </subcellularLocation>
</comment>
<dbReference type="EC" id="1.6.2.2" evidence="4"/>
<dbReference type="InterPro" id="IPR017927">
    <property type="entry name" value="FAD-bd_FR_type"/>
</dbReference>
<protein>
    <recommendedName>
        <fullName evidence="4">cytochrome-b5 reductase</fullName>
        <ecNumber evidence="4">1.6.2.2</ecNumber>
    </recommendedName>
</protein>
<keyword evidence="8 15" id="KW-0274">FAD</keyword>
<dbReference type="InterPro" id="IPR001834">
    <property type="entry name" value="CBR-like"/>
</dbReference>
<evidence type="ECO:0000256" key="15">
    <source>
        <dbReference type="PIRSR" id="PIRSR601834-1"/>
    </source>
</evidence>
<dbReference type="PANTHER" id="PTHR19370">
    <property type="entry name" value="NADH-CYTOCHROME B5 REDUCTASE"/>
    <property type="match status" value="1"/>
</dbReference>
<dbReference type="InterPro" id="IPR008333">
    <property type="entry name" value="Cbr1-like_FAD-bd_dom"/>
</dbReference>
<dbReference type="Gene3D" id="3.40.50.80">
    <property type="entry name" value="Nucleotide-binding domain of ferredoxin-NADP reductase (FNR) module"/>
    <property type="match status" value="1"/>
</dbReference>
<dbReference type="GeneID" id="81361163"/>
<dbReference type="SUPFAM" id="SSF52343">
    <property type="entry name" value="Ferredoxin reductase-like, C-terminal NADP-linked domain"/>
    <property type="match status" value="1"/>
</dbReference>
<dbReference type="InterPro" id="IPR039261">
    <property type="entry name" value="FNR_nucleotide-bd"/>
</dbReference>
<keyword evidence="6" id="KW-0812">Transmembrane</keyword>
<organism evidence="17 18">
    <name type="scientific">Penicillium argentinense</name>
    <dbReference type="NCBI Taxonomy" id="1131581"/>
    <lineage>
        <taxon>Eukaryota</taxon>
        <taxon>Fungi</taxon>
        <taxon>Dikarya</taxon>
        <taxon>Ascomycota</taxon>
        <taxon>Pezizomycotina</taxon>
        <taxon>Eurotiomycetes</taxon>
        <taxon>Eurotiomycetidae</taxon>
        <taxon>Eurotiales</taxon>
        <taxon>Aspergillaceae</taxon>
        <taxon>Penicillium</taxon>
    </lineage>
</organism>
<comment type="cofactor">
    <cofactor evidence="1 15">
        <name>FAD</name>
        <dbReference type="ChEBI" id="CHEBI:57692"/>
    </cofactor>
</comment>
<evidence type="ECO:0000256" key="6">
    <source>
        <dbReference type="ARBA" id="ARBA00022692"/>
    </source>
</evidence>
<keyword evidence="7" id="KW-1000">Mitochondrion outer membrane</keyword>
<feature type="binding site" evidence="15">
    <location>
        <position position="275"/>
    </location>
    <ligand>
        <name>FAD</name>
        <dbReference type="ChEBI" id="CHEBI:57692"/>
    </ligand>
</feature>
<keyword evidence="13" id="KW-0472">Membrane</keyword>
<evidence type="ECO:0000256" key="5">
    <source>
        <dbReference type="ARBA" id="ARBA00022630"/>
    </source>
</evidence>
<comment type="catalytic activity">
    <reaction evidence="14">
        <text>2 Fe(III)-[cytochrome b5] + NADH = 2 Fe(II)-[cytochrome b5] + NAD(+) + H(+)</text>
        <dbReference type="Rhea" id="RHEA:46680"/>
        <dbReference type="Rhea" id="RHEA-COMP:10438"/>
        <dbReference type="Rhea" id="RHEA-COMP:10439"/>
        <dbReference type="ChEBI" id="CHEBI:15378"/>
        <dbReference type="ChEBI" id="CHEBI:29033"/>
        <dbReference type="ChEBI" id="CHEBI:29034"/>
        <dbReference type="ChEBI" id="CHEBI:57540"/>
        <dbReference type="ChEBI" id="CHEBI:57945"/>
        <dbReference type="EC" id="1.6.2.2"/>
    </reaction>
</comment>
<sequence>MSSQPYLDRHTTHNFILTPFPRLSSATKARFFHLHYRKSPLAYVRCSTFTIGKPDLTYHAGETEDAPITAVCKFINFSRHCKVGLGNPDDPNVAWEDLTRHKLTTHYRFEITLDSGERRAFIWKRTNSVGIGEEKPSKISSRNFKLQDDQTEELVAVYLNNGTKSWKKSGKFQINVDYGVVFDTMVASQGPEPTEFQDFELKEINSISHNIAIYRFFLNRPTDILGLPIGQHISLTATIDGQLKEVIRSYTPISSNNEANYFDLLVEAYPQGNISKYITTLKVGQTMKIIEAIIRNRPCNGGNDTTKFDLIFANVNPEDILLQEKLDKLTKEDEGFNVYYVLTARPRSELVMSASSPPT</sequence>
<evidence type="ECO:0000256" key="1">
    <source>
        <dbReference type="ARBA" id="ARBA00001974"/>
    </source>
</evidence>
<evidence type="ECO:0000256" key="10">
    <source>
        <dbReference type="ARBA" id="ARBA00023002"/>
    </source>
</evidence>
<dbReference type="CDD" id="cd06183">
    <property type="entry name" value="cyt_b5_reduct_like"/>
    <property type="match status" value="1"/>
</dbReference>
<dbReference type="PROSITE" id="PS51384">
    <property type="entry name" value="FAD_FR"/>
    <property type="match status" value="1"/>
</dbReference>
<evidence type="ECO:0000256" key="11">
    <source>
        <dbReference type="ARBA" id="ARBA00023027"/>
    </source>
</evidence>